<organism evidence="2 3">
    <name type="scientific">Neoarthrinium moseri</name>
    <dbReference type="NCBI Taxonomy" id="1658444"/>
    <lineage>
        <taxon>Eukaryota</taxon>
        <taxon>Fungi</taxon>
        <taxon>Dikarya</taxon>
        <taxon>Ascomycota</taxon>
        <taxon>Pezizomycotina</taxon>
        <taxon>Sordariomycetes</taxon>
        <taxon>Xylariomycetidae</taxon>
        <taxon>Amphisphaeriales</taxon>
        <taxon>Apiosporaceae</taxon>
        <taxon>Neoarthrinium</taxon>
    </lineage>
</organism>
<evidence type="ECO:0000313" key="3">
    <source>
        <dbReference type="Proteomes" id="UP000829685"/>
    </source>
</evidence>
<feature type="compositionally biased region" description="Low complexity" evidence="1">
    <location>
        <begin position="13"/>
        <end position="28"/>
    </location>
</feature>
<dbReference type="OrthoDB" id="5212584at2759"/>
<feature type="compositionally biased region" description="Pro residues" evidence="1">
    <location>
        <begin position="1"/>
        <end position="12"/>
    </location>
</feature>
<gene>
    <name evidence="2" type="ORF">JX265_005341</name>
</gene>
<name>A0A9Q0AMP5_9PEZI</name>
<proteinExistence type="predicted"/>
<feature type="region of interest" description="Disordered" evidence="1">
    <location>
        <begin position="1"/>
        <end position="28"/>
    </location>
</feature>
<comment type="caution">
    <text evidence="2">The sequence shown here is derived from an EMBL/GenBank/DDBJ whole genome shotgun (WGS) entry which is preliminary data.</text>
</comment>
<keyword evidence="3" id="KW-1185">Reference proteome</keyword>
<sequence>MGQSLPPMPAAPMPSTTDSATTATGDSSTAMPAWVVTAMKPDTLVQPWKQHAGAEIDDPDFAQGKDTVTFYDVKSKVCYGEGSMAA</sequence>
<evidence type="ECO:0000256" key="1">
    <source>
        <dbReference type="SAM" id="MobiDB-lite"/>
    </source>
</evidence>
<dbReference type="EMBL" id="JAFIMR010000011">
    <property type="protein sequence ID" value="KAI1872461.1"/>
    <property type="molecule type" value="Genomic_DNA"/>
</dbReference>
<dbReference type="Proteomes" id="UP000829685">
    <property type="component" value="Unassembled WGS sequence"/>
</dbReference>
<evidence type="ECO:0000313" key="2">
    <source>
        <dbReference type="EMBL" id="KAI1872461.1"/>
    </source>
</evidence>
<protein>
    <submittedName>
        <fullName evidence="2">Uncharacterized protein</fullName>
    </submittedName>
</protein>
<dbReference type="AlphaFoldDB" id="A0A9Q0AMP5"/>
<reference evidence="2" key="1">
    <citation type="submission" date="2021-03" db="EMBL/GenBank/DDBJ databases">
        <title>Revisited historic fungal species revealed as producer of novel bioactive compounds through whole genome sequencing and comparative genomics.</title>
        <authorList>
            <person name="Vignolle G.A."/>
            <person name="Hochenegger N."/>
            <person name="Mach R.L."/>
            <person name="Mach-Aigner A.R."/>
            <person name="Javad Rahimi M."/>
            <person name="Salim K.A."/>
            <person name="Chan C.M."/>
            <person name="Lim L.B.L."/>
            <person name="Cai F."/>
            <person name="Druzhinina I.S."/>
            <person name="U'Ren J.M."/>
            <person name="Derntl C."/>
        </authorList>
    </citation>
    <scope>NUCLEOTIDE SEQUENCE</scope>
    <source>
        <strain evidence="2">TUCIM 5799</strain>
    </source>
</reference>
<accession>A0A9Q0AMP5</accession>